<sequence length="65" mass="6910">MATPTVRYDADANAASIRCSPTPVTDSEEVSEGIVFDFDAEGRLVGIEVMDASRHLSPDRLGQAA</sequence>
<name>A0A939JWZ1_9HYPH</name>
<dbReference type="Pfam" id="PF10049">
    <property type="entry name" value="DUF2283"/>
    <property type="match status" value="1"/>
</dbReference>
<keyword evidence="2" id="KW-1185">Reference proteome</keyword>
<protein>
    <submittedName>
        <fullName evidence="1">DUF2283 domain-containing protein</fullName>
    </submittedName>
</protein>
<gene>
    <name evidence="1" type="ORF">J1C48_15785</name>
</gene>
<reference evidence="1" key="1">
    <citation type="submission" date="2021-03" db="EMBL/GenBank/DDBJ databases">
        <title>Whole genome sequence of Jiella sp. CQZ9-1.</title>
        <authorList>
            <person name="Tuo L."/>
        </authorList>
    </citation>
    <scope>NUCLEOTIDE SEQUENCE</scope>
    <source>
        <strain evidence="1">CQZ9-1</strain>
    </source>
</reference>
<proteinExistence type="predicted"/>
<dbReference type="AlphaFoldDB" id="A0A939JWZ1"/>
<evidence type="ECO:0000313" key="2">
    <source>
        <dbReference type="Proteomes" id="UP000664122"/>
    </source>
</evidence>
<evidence type="ECO:0000313" key="1">
    <source>
        <dbReference type="EMBL" id="MBO0664039.1"/>
    </source>
</evidence>
<dbReference type="Proteomes" id="UP000664122">
    <property type="component" value="Unassembled WGS sequence"/>
</dbReference>
<organism evidence="1 2">
    <name type="scientific">Jiella flava</name>
    <dbReference type="NCBI Taxonomy" id="2816857"/>
    <lineage>
        <taxon>Bacteria</taxon>
        <taxon>Pseudomonadati</taxon>
        <taxon>Pseudomonadota</taxon>
        <taxon>Alphaproteobacteria</taxon>
        <taxon>Hyphomicrobiales</taxon>
        <taxon>Aurantimonadaceae</taxon>
        <taxon>Jiella</taxon>
    </lineage>
</organism>
<dbReference type="InterPro" id="IPR019270">
    <property type="entry name" value="DUF2283"/>
</dbReference>
<dbReference type="EMBL" id="JAFMPP010000015">
    <property type="protein sequence ID" value="MBO0664039.1"/>
    <property type="molecule type" value="Genomic_DNA"/>
</dbReference>
<accession>A0A939JWZ1</accession>
<dbReference type="RefSeq" id="WP_207258956.1">
    <property type="nucleotide sequence ID" value="NZ_JAFMPP010000015.1"/>
</dbReference>
<comment type="caution">
    <text evidence="1">The sequence shown here is derived from an EMBL/GenBank/DDBJ whole genome shotgun (WGS) entry which is preliminary data.</text>
</comment>